<sequence length="106" mass="12205">MARELRHGKTYWLPDGKQVIALRTEQPDGNGVWSLQEVEGGGRWEALPNGQIIEHPIWVCGVPVEENLDWIEPTPWFIRHLFPEPDDFSKNSGLEPDWMRTCSPGR</sequence>
<protein>
    <submittedName>
        <fullName evidence="1">Uncharacterized protein</fullName>
    </submittedName>
</protein>
<dbReference type="AlphaFoldDB" id="A0A932FZ26"/>
<dbReference type="Proteomes" id="UP000769766">
    <property type="component" value="Unassembled WGS sequence"/>
</dbReference>
<proteinExistence type="predicted"/>
<comment type="caution">
    <text evidence="1">The sequence shown here is derived from an EMBL/GenBank/DDBJ whole genome shotgun (WGS) entry which is preliminary data.</text>
</comment>
<accession>A0A932FZ26</accession>
<organism evidence="1 2">
    <name type="scientific">Tectimicrobiota bacterium</name>
    <dbReference type="NCBI Taxonomy" id="2528274"/>
    <lineage>
        <taxon>Bacteria</taxon>
        <taxon>Pseudomonadati</taxon>
        <taxon>Nitrospinota/Tectimicrobiota group</taxon>
        <taxon>Candidatus Tectimicrobiota</taxon>
    </lineage>
</organism>
<gene>
    <name evidence="1" type="ORF">HYY20_09225</name>
</gene>
<reference evidence="1" key="1">
    <citation type="submission" date="2020-07" db="EMBL/GenBank/DDBJ databases">
        <title>Huge and variable diversity of episymbiotic CPR bacteria and DPANN archaea in groundwater ecosystems.</title>
        <authorList>
            <person name="He C.Y."/>
            <person name="Keren R."/>
            <person name="Whittaker M."/>
            <person name="Farag I.F."/>
            <person name="Doudna J."/>
            <person name="Cate J.H.D."/>
            <person name="Banfield J.F."/>
        </authorList>
    </citation>
    <scope>NUCLEOTIDE SEQUENCE</scope>
    <source>
        <strain evidence="1">NC_groundwater_672_Ag_B-0.1um_62_36</strain>
    </source>
</reference>
<name>A0A932FZ26_UNCTE</name>
<evidence type="ECO:0000313" key="2">
    <source>
        <dbReference type="Proteomes" id="UP000769766"/>
    </source>
</evidence>
<evidence type="ECO:0000313" key="1">
    <source>
        <dbReference type="EMBL" id="MBI2877049.1"/>
    </source>
</evidence>
<dbReference type="EMBL" id="JACPRF010000277">
    <property type="protein sequence ID" value="MBI2877049.1"/>
    <property type="molecule type" value="Genomic_DNA"/>
</dbReference>